<feature type="disulfide bond" evidence="12">
    <location>
        <begin position="38"/>
        <end position="308"/>
    </location>
</feature>
<protein>
    <recommendedName>
        <fullName evidence="13">Peroxidase</fullName>
        <ecNumber evidence="13">1.11.1.-</ecNumber>
    </recommendedName>
</protein>
<dbReference type="PRINTS" id="PR00458">
    <property type="entry name" value="PEROXIDASE"/>
</dbReference>
<evidence type="ECO:0000256" key="13">
    <source>
        <dbReference type="RuleBase" id="RU363051"/>
    </source>
</evidence>
<keyword evidence="16" id="KW-1185">Reference proteome</keyword>
<evidence type="ECO:0000256" key="10">
    <source>
        <dbReference type="PIRSR" id="PIRSR601621-2"/>
    </source>
</evidence>
<feature type="binding site" evidence="10">
    <location>
        <position position="88"/>
    </location>
    <ligand>
        <name>Ca(2+)</name>
        <dbReference type="ChEBI" id="CHEBI:29108"/>
        <label>1</label>
    </ligand>
</feature>
<dbReference type="EMBL" id="KQ085993">
    <property type="protein sequence ID" value="KLO11717.1"/>
    <property type="molecule type" value="Genomic_DNA"/>
</dbReference>
<feature type="binding site" evidence="10">
    <location>
        <position position="213"/>
    </location>
    <ligand>
        <name>Ca(2+)</name>
        <dbReference type="ChEBI" id="CHEBI:29108"/>
        <label>2</label>
    </ligand>
</feature>
<feature type="binding site" evidence="10">
    <location>
        <position position="71"/>
    </location>
    <ligand>
        <name>Ca(2+)</name>
        <dbReference type="ChEBI" id="CHEBI:29108"/>
        <label>1</label>
    </ligand>
</feature>
<dbReference type="PRINTS" id="PR00462">
    <property type="entry name" value="LIGNINASE"/>
</dbReference>
<keyword evidence="10 13" id="KW-0106">Calcium</keyword>
<feature type="binding site" evidence="10">
    <location>
        <position position="215"/>
    </location>
    <ligand>
        <name>Ca(2+)</name>
        <dbReference type="ChEBI" id="CHEBI:29108"/>
        <label>2</label>
    </ligand>
</feature>
<evidence type="ECO:0000256" key="8">
    <source>
        <dbReference type="ARBA" id="ARBA00023180"/>
    </source>
</evidence>
<keyword evidence="5 13" id="KW-0732">Signal</keyword>
<gene>
    <name evidence="15" type="ORF">SCHPADRAFT_830572</name>
</gene>
<dbReference type="InterPro" id="IPR024589">
    <property type="entry name" value="Ligninase_C"/>
</dbReference>
<evidence type="ECO:0000256" key="9">
    <source>
        <dbReference type="PIRSR" id="PIRSR601621-1"/>
    </source>
</evidence>
<evidence type="ECO:0000256" key="11">
    <source>
        <dbReference type="PIRSR" id="PIRSR601621-3"/>
    </source>
</evidence>
<feature type="chain" id="PRO_5006986870" description="Peroxidase" evidence="13">
    <location>
        <begin position="19"/>
        <end position="370"/>
    </location>
</feature>
<dbReference type="GO" id="GO:0046872">
    <property type="term" value="F:metal ion binding"/>
    <property type="evidence" value="ECO:0007669"/>
    <property type="project" value="UniProtKB-UniRule"/>
</dbReference>
<feature type="binding site" evidence="10">
    <location>
        <position position="196"/>
    </location>
    <ligand>
        <name>Ca(2+)</name>
        <dbReference type="ChEBI" id="CHEBI:29108"/>
        <label>2</label>
    </ligand>
</feature>
<dbReference type="GO" id="GO:0042744">
    <property type="term" value="P:hydrogen peroxide catabolic process"/>
    <property type="evidence" value="ECO:0007669"/>
    <property type="project" value="TreeGrafter"/>
</dbReference>
<evidence type="ECO:0000259" key="14">
    <source>
        <dbReference type="PROSITE" id="PS50873"/>
    </source>
</evidence>
<keyword evidence="12" id="KW-1015">Disulfide bond</keyword>
<dbReference type="InParanoid" id="A0A0H2RJA3"/>
<evidence type="ECO:0000256" key="6">
    <source>
        <dbReference type="ARBA" id="ARBA00023002"/>
    </source>
</evidence>
<accession>A0A0H2RJA3</accession>
<dbReference type="PROSITE" id="PS00436">
    <property type="entry name" value="PEROXIDASE_2"/>
    <property type="match status" value="1"/>
</dbReference>
<evidence type="ECO:0000256" key="4">
    <source>
        <dbReference type="ARBA" id="ARBA00022723"/>
    </source>
</evidence>
<dbReference type="GO" id="GO:0020037">
    <property type="term" value="F:heme binding"/>
    <property type="evidence" value="ECO:0007669"/>
    <property type="project" value="UniProtKB-UniRule"/>
</dbReference>
<dbReference type="InterPro" id="IPR019794">
    <property type="entry name" value="Peroxidases_AS"/>
</dbReference>
<feature type="active site" description="Proton acceptor" evidence="9">
    <location>
        <position position="70"/>
    </location>
</feature>
<feature type="binding site" description="axial binding residue" evidence="10">
    <location>
        <position position="195"/>
    </location>
    <ligand>
        <name>heme b</name>
        <dbReference type="ChEBI" id="CHEBI:60344"/>
    </ligand>
    <ligandPart>
        <name>Fe</name>
        <dbReference type="ChEBI" id="CHEBI:18248"/>
    </ligandPart>
</feature>
<dbReference type="PROSITE" id="PS50873">
    <property type="entry name" value="PEROXIDASE_4"/>
    <property type="match status" value="1"/>
</dbReference>
<evidence type="ECO:0000256" key="2">
    <source>
        <dbReference type="ARBA" id="ARBA00022559"/>
    </source>
</evidence>
<evidence type="ECO:0000313" key="16">
    <source>
        <dbReference type="Proteomes" id="UP000053477"/>
    </source>
</evidence>
<feature type="disulfide bond" evidence="12">
    <location>
        <begin position="57"/>
        <end position="140"/>
    </location>
</feature>
<dbReference type="PANTHER" id="PTHR31356:SF66">
    <property type="entry name" value="CATALASE-PEROXIDASE"/>
    <property type="match status" value="1"/>
</dbReference>
<dbReference type="GO" id="GO:0034599">
    <property type="term" value="P:cellular response to oxidative stress"/>
    <property type="evidence" value="ECO:0007669"/>
    <property type="project" value="InterPro"/>
</dbReference>
<evidence type="ECO:0000256" key="5">
    <source>
        <dbReference type="ARBA" id="ARBA00022729"/>
    </source>
</evidence>
<keyword evidence="3 10" id="KW-0349">Heme</keyword>
<dbReference type="Pfam" id="PF11895">
    <property type="entry name" value="Peroxidase_ext"/>
    <property type="match status" value="1"/>
</dbReference>
<name>A0A0H2RJA3_9AGAM</name>
<evidence type="ECO:0000256" key="1">
    <source>
        <dbReference type="ARBA" id="ARBA00006089"/>
    </source>
</evidence>
<dbReference type="InterPro" id="IPR010255">
    <property type="entry name" value="Haem_peroxidase_sf"/>
</dbReference>
<keyword evidence="7 10" id="KW-0408">Iron</keyword>
<sequence length="370" mass="39011">MVFKLSVGLLALAASVSAASIKRVACPDGKHTATNAACCVFFSLADELQTNKFDSQCSEDAHEALRLTFHDAIGFTRSGGAKQGGGADGSVILFETTELMDPANNGIDDAIDNLKPLLQTFDVTAGDLVQFAGAVAVSNCPGAPRLEFLAGRPNATVPAALGLVPKPEDNVDKIFERVIDAGLTPTDLVHLLVSHTVARSDTLIDNRQAVPFDSTPFTFDTQVFLEVLLKGNETLPPSSGEGPAQVPNPLANQGAMRLQSDFAIAHNPLTACTWQEMINNQELMSANFRAGMAKLAVLGHDTRNLIDCSEAVPEPVPAVKKPATFPAGTSRALVQQSCPLPFPALKVDPGLPTTIPECIDGDTNINDCPS</sequence>
<feature type="site" description="Transition state stabilizer" evidence="11">
    <location>
        <position position="66"/>
    </location>
</feature>
<evidence type="ECO:0000256" key="3">
    <source>
        <dbReference type="ARBA" id="ARBA00022617"/>
    </source>
</evidence>
<keyword evidence="6 13" id="KW-0560">Oxidoreductase</keyword>
<dbReference type="EC" id="1.11.1.-" evidence="13"/>
<feature type="disulfide bond" evidence="12">
    <location>
        <begin position="272"/>
        <end position="338"/>
    </location>
</feature>
<dbReference type="AlphaFoldDB" id="A0A0H2RJA3"/>
<proteinExistence type="inferred from homology"/>
<dbReference type="GO" id="GO:0000302">
    <property type="term" value="P:response to reactive oxygen species"/>
    <property type="evidence" value="ECO:0007669"/>
    <property type="project" value="TreeGrafter"/>
</dbReference>
<feature type="disulfide bond" evidence="12">
    <location>
        <begin position="26"/>
        <end position="39"/>
    </location>
</feature>
<dbReference type="Pfam" id="PF00141">
    <property type="entry name" value="peroxidase"/>
    <property type="match status" value="1"/>
</dbReference>
<dbReference type="OrthoDB" id="2113341at2759"/>
<dbReference type="STRING" id="27342.A0A0H2RJA3"/>
<feature type="signal peptide" evidence="13">
    <location>
        <begin position="1"/>
        <end position="18"/>
    </location>
</feature>
<evidence type="ECO:0000256" key="12">
    <source>
        <dbReference type="PIRSR" id="PIRSR601621-4"/>
    </source>
</evidence>
<dbReference type="Gene3D" id="1.10.520.10">
    <property type="match status" value="1"/>
</dbReference>
<dbReference type="Gene3D" id="1.10.420.10">
    <property type="entry name" value="Peroxidase, domain 2"/>
    <property type="match status" value="1"/>
</dbReference>
<reference evidence="15 16" key="1">
    <citation type="submission" date="2015-04" db="EMBL/GenBank/DDBJ databases">
        <title>Complete genome sequence of Schizopora paradoxa KUC8140, a cosmopolitan wood degrader in East Asia.</title>
        <authorList>
            <consortium name="DOE Joint Genome Institute"/>
            <person name="Min B."/>
            <person name="Park H."/>
            <person name="Jang Y."/>
            <person name="Kim J.-J."/>
            <person name="Kim K.H."/>
            <person name="Pangilinan J."/>
            <person name="Lipzen A."/>
            <person name="Riley R."/>
            <person name="Grigoriev I.V."/>
            <person name="Spatafora J.W."/>
            <person name="Choi I.-G."/>
        </authorList>
    </citation>
    <scope>NUCLEOTIDE SEQUENCE [LARGE SCALE GENOMIC DNA]</scope>
    <source>
        <strain evidence="15 16">KUC8140</strain>
    </source>
</reference>
<dbReference type="InterPro" id="IPR044831">
    <property type="entry name" value="Ccp1-like"/>
</dbReference>
<dbReference type="PANTHER" id="PTHR31356">
    <property type="entry name" value="THYLAKOID LUMENAL 29 KDA PROTEIN, CHLOROPLASTIC-RELATED"/>
    <property type="match status" value="1"/>
</dbReference>
<feature type="binding site" evidence="10">
    <location>
        <position position="220"/>
    </location>
    <ligand>
        <name>Ca(2+)</name>
        <dbReference type="ChEBI" id="CHEBI:29108"/>
        <label>2</label>
    </ligand>
</feature>
<dbReference type="InterPro" id="IPR001621">
    <property type="entry name" value="Ligninase"/>
</dbReference>
<dbReference type="GO" id="GO:0004601">
    <property type="term" value="F:peroxidase activity"/>
    <property type="evidence" value="ECO:0007669"/>
    <property type="project" value="UniProtKB-KW"/>
</dbReference>
<organism evidence="15 16">
    <name type="scientific">Schizopora paradoxa</name>
    <dbReference type="NCBI Taxonomy" id="27342"/>
    <lineage>
        <taxon>Eukaryota</taxon>
        <taxon>Fungi</taxon>
        <taxon>Dikarya</taxon>
        <taxon>Basidiomycota</taxon>
        <taxon>Agaricomycotina</taxon>
        <taxon>Agaricomycetes</taxon>
        <taxon>Hymenochaetales</taxon>
        <taxon>Schizoporaceae</taxon>
        <taxon>Schizopora</taxon>
    </lineage>
</organism>
<keyword evidence="2 13" id="KW-0575">Peroxidase</keyword>
<comment type="cofactor">
    <cofactor evidence="10">
        <name>heme b</name>
        <dbReference type="ChEBI" id="CHEBI:60344"/>
    </cofactor>
    <text evidence="10">Binds 1 heme b (iron(II)-protoporphyrin IX) group per subunit.</text>
</comment>
<keyword evidence="4 10" id="KW-0479">Metal-binding</keyword>
<feature type="domain" description="Plant heme peroxidase family profile" evidence="14">
    <location>
        <begin position="65"/>
        <end position="338"/>
    </location>
</feature>
<dbReference type="InterPro" id="IPR002016">
    <property type="entry name" value="Haem_peroxidase"/>
</dbReference>
<dbReference type="Proteomes" id="UP000053477">
    <property type="component" value="Unassembled WGS sequence"/>
</dbReference>
<keyword evidence="8" id="KW-0325">Glycoprotein</keyword>
<feature type="binding site" evidence="10">
    <location>
        <position position="86"/>
    </location>
    <ligand>
        <name>Ca(2+)</name>
        <dbReference type="ChEBI" id="CHEBI:29108"/>
        <label>1</label>
    </ligand>
</feature>
<dbReference type="SUPFAM" id="SSF48113">
    <property type="entry name" value="Heme-dependent peroxidases"/>
    <property type="match status" value="1"/>
</dbReference>
<evidence type="ECO:0000256" key="7">
    <source>
        <dbReference type="ARBA" id="ARBA00023004"/>
    </source>
</evidence>
<comment type="cofactor">
    <cofactor evidence="10 13">
        <name>Ca(2+)</name>
        <dbReference type="ChEBI" id="CHEBI:29108"/>
    </cofactor>
    <text evidence="10 13">Binds 2 calcium ions per subunit.</text>
</comment>
<evidence type="ECO:0000313" key="15">
    <source>
        <dbReference type="EMBL" id="KLO11717.1"/>
    </source>
</evidence>
<feature type="binding site" evidence="10">
    <location>
        <position position="90"/>
    </location>
    <ligand>
        <name>Ca(2+)</name>
        <dbReference type="ChEBI" id="CHEBI:29108"/>
        <label>1</label>
    </ligand>
</feature>
<comment type="similarity">
    <text evidence="1 13">Belongs to the peroxidase family. Ligninase subfamily.</text>
</comment>